<evidence type="ECO:0000259" key="6">
    <source>
        <dbReference type="Pfam" id="PF00551"/>
    </source>
</evidence>
<dbReference type="GO" id="GO:0005829">
    <property type="term" value="C:cytosol"/>
    <property type="evidence" value="ECO:0007669"/>
    <property type="project" value="TreeGrafter"/>
</dbReference>
<dbReference type="CDD" id="cd08646">
    <property type="entry name" value="FMT_core_Met-tRNA-FMT_N"/>
    <property type="match status" value="1"/>
</dbReference>
<dbReference type="Proteomes" id="UP000240811">
    <property type="component" value="Unassembled WGS sequence"/>
</dbReference>
<reference evidence="9" key="1">
    <citation type="submission" date="2018-02" db="EMBL/GenBank/DDBJ databases">
        <title>Genome sequence of Candidatus Liberibacter europaeus.</title>
        <authorList>
            <person name="Frampton R.A."/>
            <person name="Thompson S.M."/>
            <person name="David C."/>
            <person name="Addison S.M."/>
            <person name="Smith G.R."/>
        </authorList>
    </citation>
    <scope>NUCLEOTIDE SEQUENCE [LARGE SCALE GENOMIC DNA]</scope>
</reference>
<dbReference type="GO" id="GO:0004479">
    <property type="term" value="F:methionyl-tRNA formyltransferase activity"/>
    <property type="evidence" value="ECO:0007669"/>
    <property type="project" value="UniProtKB-UniRule"/>
</dbReference>
<comment type="function">
    <text evidence="5">Attaches a formyl group to the free amino group of methionyl-tRNA(fMet). The formyl group appears to play a dual role in the initiator identity of N-formylmethionyl-tRNA by promoting its recognition by IF2 and preventing the misappropriation of this tRNA by the elongation apparatus.</text>
</comment>
<dbReference type="InterPro" id="IPR011034">
    <property type="entry name" value="Formyl_transferase-like_C_sf"/>
</dbReference>
<keyword evidence="4 5" id="KW-0648">Protein biosynthesis</keyword>
<dbReference type="Pfam" id="PF02911">
    <property type="entry name" value="Formyl_trans_C"/>
    <property type="match status" value="1"/>
</dbReference>
<dbReference type="PANTHER" id="PTHR11138">
    <property type="entry name" value="METHIONYL-TRNA FORMYLTRANSFERASE"/>
    <property type="match status" value="1"/>
</dbReference>
<comment type="similarity">
    <text evidence="1 5">Belongs to the Fmt family.</text>
</comment>
<protein>
    <recommendedName>
        <fullName evidence="2 5">Methionyl-tRNA formyltransferase</fullName>
        <ecNumber evidence="2 5">2.1.2.9</ecNumber>
    </recommendedName>
</protein>
<dbReference type="EC" id="2.1.2.9" evidence="2 5"/>
<evidence type="ECO:0000259" key="7">
    <source>
        <dbReference type="Pfam" id="PF02911"/>
    </source>
</evidence>
<gene>
    <name evidence="5" type="primary">fmt</name>
    <name evidence="8" type="ORF">C4617_03440</name>
</gene>
<dbReference type="NCBIfam" id="TIGR00460">
    <property type="entry name" value="fmt"/>
    <property type="match status" value="1"/>
</dbReference>
<evidence type="ECO:0000256" key="1">
    <source>
        <dbReference type="ARBA" id="ARBA00010699"/>
    </source>
</evidence>
<dbReference type="InterPro" id="IPR041711">
    <property type="entry name" value="Met-tRNA-FMT_N"/>
</dbReference>
<feature type="domain" description="Formyl transferase C-terminal" evidence="7">
    <location>
        <begin position="198"/>
        <end position="294"/>
    </location>
</feature>
<dbReference type="InterPro" id="IPR044135">
    <property type="entry name" value="Met-tRNA-FMT_C"/>
</dbReference>
<dbReference type="CDD" id="cd08704">
    <property type="entry name" value="Met_tRNA_FMT_C"/>
    <property type="match status" value="1"/>
</dbReference>
<dbReference type="HAMAP" id="MF_00182">
    <property type="entry name" value="Formyl_trans"/>
    <property type="match status" value="1"/>
</dbReference>
<dbReference type="Gene3D" id="3.40.50.12230">
    <property type="match status" value="1"/>
</dbReference>
<evidence type="ECO:0000256" key="3">
    <source>
        <dbReference type="ARBA" id="ARBA00022679"/>
    </source>
</evidence>
<dbReference type="PANTHER" id="PTHR11138:SF5">
    <property type="entry name" value="METHIONYL-TRNA FORMYLTRANSFERASE, MITOCHONDRIAL"/>
    <property type="match status" value="1"/>
</dbReference>
<dbReference type="SUPFAM" id="SSF50486">
    <property type="entry name" value="FMT C-terminal domain-like"/>
    <property type="match status" value="1"/>
</dbReference>
<comment type="caution">
    <text evidence="8">The sequence shown here is derived from an EMBL/GenBank/DDBJ whole genome shotgun (WGS) entry which is preliminary data.</text>
</comment>
<feature type="binding site" evidence="5">
    <location>
        <begin position="104"/>
        <end position="107"/>
    </location>
    <ligand>
        <name>(6S)-5,6,7,8-tetrahydrofolate</name>
        <dbReference type="ChEBI" id="CHEBI:57453"/>
    </ligand>
</feature>
<dbReference type="AlphaFoldDB" id="A0A2T4VXF9"/>
<sequence>MGTSAFAVDTLKALVASSHKVVAVYTQPPRPSGSRGLNIMPSAVYKAASELNIQTFVPINFTQVEYEQLLNFNADVAVVVSYGIIIPSLILQATKLGFYNGHASLLPRWRGAAPIHRVLMAGDRETGIAIMKMDENLDTGPIALVKRIEVSPNTTAEILHNELSIICADAMVEAMDKLAQNDLHLSPQEQKGVTYARKISKSETRVDFTKSAEEVHNHIRAISPYPGAWLEMSIKNKFERIKLLESRLVDGCGKPGEIIDGDFTIACGQGAVRILRLQRAGGHSPLYVKDFLLGRPIVAGSIVG</sequence>
<evidence type="ECO:0000256" key="5">
    <source>
        <dbReference type="HAMAP-Rule" id="MF_00182"/>
    </source>
</evidence>
<keyword evidence="3 5" id="KW-0808">Transferase</keyword>
<evidence type="ECO:0000313" key="9">
    <source>
        <dbReference type="Proteomes" id="UP000240811"/>
    </source>
</evidence>
<proteinExistence type="inferred from homology"/>
<dbReference type="SUPFAM" id="SSF53328">
    <property type="entry name" value="Formyltransferase"/>
    <property type="match status" value="1"/>
</dbReference>
<dbReference type="InterPro" id="IPR036477">
    <property type="entry name" value="Formyl_transf_N_sf"/>
</dbReference>
<evidence type="ECO:0000256" key="4">
    <source>
        <dbReference type="ARBA" id="ARBA00022917"/>
    </source>
</evidence>
<dbReference type="EMBL" id="PSQJ01000003">
    <property type="protein sequence ID" value="PTL86465.1"/>
    <property type="molecule type" value="Genomic_DNA"/>
</dbReference>
<name>A0A2T4VXF9_9HYPH</name>
<accession>A0A2T4VXF9</accession>
<organism evidence="8 9">
    <name type="scientific">Candidatus Liberibacter europaeus</name>
    <dbReference type="NCBI Taxonomy" id="744859"/>
    <lineage>
        <taxon>Bacteria</taxon>
        <taxon>Pseudomonadati</taxon>
        <taxon>Pseudomonadota</taxon>
        <taxon>Alphaproteobacteria</taxon>
        <taxon>Hyphomicrobiales</taxon>
        <taxon>Rhizobiaceae</taxon>
        <taxon>Liberibacter</taxon>
    </lineage>
</organism>
<dbReference type="InterPro" id="IPR005793">
    <property type="entry name" value="Formyl_trans_C"/>
</dbReference>
<dbReference type="Pfam" id="PF00551">
    <property type="entry name" value="Formyl_trans_N"/>
    <property type="match status" value="1"/>
</dbReference>
<evidence type="ECO:0000313" key="8">
    <source>
        <dbReference type="EMBL" id="PTL86465.1"/>
    </source>
</evidence>
<feature type="domain" description="Formyl transferase N-terminal" evidence="6">
    <location>
        <begin position="2"/>
        <end position="173"/>
    </location>
</feature>
<evidence type="ECO:0000256" key="2">
    <source>
        <dbReference type="ARBA" id="ARBA00012261"/>
    </source>
</evidence>
<dbReference type="InterPro" id="IPR002376">
    <property type="entry name" value="Formyl_transf_N"/>
</dbReference>
<comment type="catalytic activity">
    <reaction evidence="5">
        <text>L-methionyl-tRNA(fMet) + (6R)-10-formyltetrahydrofolate = N-formyl-L-methionyl-tRNA(fMet) + (6S)-5,6,7,8-tetrahydrofolate + H(+)</text>
        <dbReference type="Rhea" id="RHEA:24380"/>
        <dbReference type="Rhea" id="RHEA-COMP:9952"/>
        <dbReference type="Rhea" id="RHEA-COMP:9953"/>
        <dbReference type="ChEBI" id="CHEBI:15378"/>
        <dbReference type="ChEBI" id="CHEBI:57453"/>
        <dbReference type="ChEBI" id="CHEBI:78530"/>
        <dbReference type="ChEBI" id="CHEBI:78844"/>
        <dbReference type="ChEBI" id="CHEBI:195366"/>
        <dbReference type="EC" id="2.1.2.9"/>
    </reaction>
</comment>
<dbReference type="InterPro" id="IPR005794">
    <property type="entry name" value="Fmt"/>
</dbReference>